<protein>
    <submittedName>
        <fullName evidence="1">Uncharacterized protein</fullName>
    </submittedName>
</protein>
<dbReference type="Proteomes" id="UP001497623">
    <property type="component" value="Unassembled WGS sequence"/>
</dbReference>
<dbReference type="SUPFAM" id="SSF50891">
    <property type="entry name" value="Cyclophilin-like"/>
    <property type="match status" value="1"/>
</dbReference>
<reference evidence="1 2" key="1">
    <citation type="submission" date="2024-05" db="EMBL/GenBank/DDBJ databases">
        <authorList>
            <person name="Wallberg A."/>
        </authorList>
    </citation>
    <scope>NUCLEOTIDE SEQUENCE [LARGE SCALE GENOMIC DNA]</scope>
</reference>
<organism evidence="1 2">
    <name type="scientific">Meganyctiphanes norvegica</name>
    <name type="common">Northern krill</name>
    <name type="synonym">Thysanopoda norvegica</name>
    <dbReference type="NCBI Taxonomy" id="48144"/>
    <lineage>
        <taxon>Eukaryota</taxon>
        <taxon>Metazoa</taxon>
        <taxon>Ecdysozoa</taxon>
        <taxon>Arthropoda</taxon>
        <taxon>Crustacea</taxon>
        <taxon>Multicrustacea</taxon>
        <taxon>Malacostraca</taxon>
        <taxon>Eumalacostraca</taxon>
        <taxon>Eucarida</taxon>
        <taxon>Euphausiacea</taxon>
        <taxon>Euphausiidae</taxon>
        <taxon>Meganyctiphanes</taxon>
    </lineage>
</organism>
<name>A0AAV2SAN9_MEGNR</name>
<keyword evidence="2" id="KW-1185">Reference proteome</keyword>
<comment type="caution">
    <text evidence="1">The sequence shown here is derived from an EMBL/GenBank/DDBJ whole genome shotgun (WGS) entry which is preliminary data.</text>
</comment>
<dbReference type="AlphaFoldDB" id="A0AAV2SAN9"/>
<proteinExistence type="predicted"/>
<feature type="non-terminal residue" evidence="1">
    <location>
        <position position="215"/>
    </location>
</feature>
<feature type="non-terminal residue" evidence="1">
    <location>
        <position position="1"/>
    </location>
</feature>
<evidence type="ECO:0000313" key="1">
    <source>
        <dbReference type="EMBL" id="CAL4179209.1"/>
    </source>
</evidence>
<dbReference type="EMBL" id="CAXKWB010057095">
    <property type="protein sequence ID" value="CAL4179209.1"/>
    <property type="molecule type" value="Genomic_DNA"/>
</dbReference>
<dbReference type="InterPro" id="IPR029000">
    <property type="entry name" value="Cyclophilin-like_dom_sf"/>
</dbReference>
<evidence type="ECO:0000313" key="2">
    <source>
        <dbReference type="Proteomes" id="UP001497623"/>
    </source>
</evidence>
<accession>A0AAV2SAN9</accession>
<gene>
    <name evidence="1" type="ORF">MNOR_LOCUS35117</name>
</gene>
<sequence>VVKGGRKVYSELVIRDKKLHARVSAHENRLHVHSFTKQPTPDGSTIWPFGRLQKLVPGEAPLVFLEMSHKGSVLGRVYLRLTADLAPEYRECLVHLATGQHGSGASLRGLKFRSSFDSIFADCPSEQFRGVSVPPLSNAGGVSAGPGDVVAWFGSGYLSGLRFQVGPCGYHSGCCIVGRIQPGSSMDLIKAAHARSRRGGELIRTITDCGLVLEQ</sequence>